<feature type="non-terminal residue" evidence="2">
    <location>
        <position position="1"/>
    </location>
</feature>
<keyword evidence="1" id="KW-0472">Membrane</keyword>
<dbReference type="EMBL" id="NMUH01004685">
    <property type="protein sequence ID" value="MQM10489.1"/>
    <property type="molecule type" value="Genomic_DNA"/>
</dbReference>
<feature type="transmembrane region" description="Helical" evidence="1">
    <location>
        <begin position="37"/>
        <end position="61"/>
    </location>
</feature>
<name>A0A843WKZ2_COLES</name>
<gene>
    <name evidence="2" type="ORF">Taro_043381</name>
</gene>
<keyword evidence="1" id="KW-0812">Transmembrane</keyword>
<evidence type="ECO:0000256" key="1">
    <source>
        <dbReference type="SAM" id="Phobius"/>
    </source>
</evidence>
<sequence length="180" mass="19715">YAVVVLAGAFWWVSHNGALVALVEVLLGPTCVASTVLLAAVFSLMVRVVWLFRLCVLVKVLPRIAPYRFWQRFFPGVLGVCFRLPLCCPCDLKCAICVELHSGEVLPGRLLALLVEVLPRAALWLFWLWDFVCPRGRVVCFASRTPLPVGGLLCLEVLVDVWCAALSACMVGAVPCVVGF</sequence>
<comment type="caution">
    <text evidence="2">The sequence shown here is derived from an EMBL/GenBank/DDBJ whole genome shotgun (WGS) entry which is preliminary data.</text>
</comment>
<evidence type="ECO:0000313" key="2">
    <source>
        <dbReference type="EMBL" id="MQM10489.1"/>
    </source>
</evidence>
<reference evidence="2" key="1">
    <citation type="submission" date="2017-07" db="EMBL/GenBank/DDBJ databases">
        <title>Taro Niue Genome Assembly and Annotation.</title>
        <authorList>
            <person name="Atibalentja N."/>
            <person name="Keating K."/>
            <person name="Fields C.J."/>
        </authorList>
    </citation>
    <scope>NUCLEOTIDE SEQUENCE</scope>
    <source>
        <strain evidence="2">Niue_2</strain>
        <tissue evidence="2">Leaf</tissue>
    </source>
</reference>
<organism evidence="2 3">
    <name type="scientific">Colocasia esculenta</name>
    <name type="common">Wild taro</name>
    <name type="synonym">Arum esculentum</name>
    <dbReference type="NCBI Taxonomy" id="4460"/>
    <lineage>
        <taxon>Eukaryota</taxon>
        <taxon>Viridiplantae</taxon>
        <taxon>Streptophyta</taxon>
        <taxon>Embryophyta</taxon>
        <taxon>Tracheophyta</taxon>
        <taxon>Spermatophyta</taxon>
        <taxon>Magnoliopsida</taxon>
        <taxon>Liliopsida</taxon>
        <taxon>Araceae</taxon>
        <taxon>Aroideae</taxon>
        <taxon>Colocasieae</taxon>
        <taxon>Colocasia</taxon>
    </lineage>
</organism>
<proteinExistence type="predicted"/>
<keyword evidence="3" id="KW-1185">Reference proteome</keyword>
<evidence type="ECO:0000313" key="3">
    <source>
        <dbReference type="Proteomes" id="UP000652761"/>
    </source>
</evidence>
<protein>
    <submittedName>
        <fullName evidence="2">Uncharacterized protein</fullName>
    </submittedName>
</protein>
<accession>A0A843WKZ2</accession>
<dbReference type="AlphaFoldDB" id="A0A843WKZ2"/>
<dbReference type="Proteomes" id="UP000652761">
    <property type="component" value="Unassembled WGS sequence"/>
</dbReference>
<keyword evidence="1" id="KW-1133">Transmembrane helix</keyword>